<feature type="compositionally biased region" description="Basic and acidic residues" evidence="2">
    <location>
        <begin position="216"/>
        <end position="225"/>
    </location>
</feature>
<dbReference type="Proteomes" id="UP000250043">
    <property type="component" value="Unassembled WGS sequence"/>
</dbReference>
<feature type="compositionally biased region" description="Basic and acidic residues" evidence="2">
    <location>
        <begin position="312"/>
        <end position="323"/>
    </location>
</feature>
<sequence>MDTVPRSSQDGPRSAQDASGEPKFSSLRAFPKKVKSSLQILSTSSDSSSSRSSTDAPRASMESQLPTPSSLKPPSTPVTDAKFGSLRPILRDRNTPATGQSVRFFSRDAYRIISPDVSRDSEPEELSMAERLQFRSTPVRPAVQDVFSPSTGITPSHMQQLAPPNMSNIFDLSDEAEFPTIPPGQGSPLLDSAIEIPDGADDSFDAAPAVPPKDNSGGDRADQIERPATPVRSPPMHDRSHSFSFGQTVFRASEADRSGSPAPGPKAKQNRNRALSDTVFHTVGLSPPAPEARPEADINDVSSGALVMFGSPERKDGREKDPFGAHATAYYTPGTVPPTPEGGGGAAHSRTPSREEDIIWNLRTQLALQSELCVQFEVDLGARDELVRELSARLDAAEKESERRRGAARACRRRVAELEKCIRGLEEEVERSREESVDRSVMDEASGAAMKALHGRIGELERDRRDAGRMEEELRALRAELQRKEEAEHALKAGIRAAKEEMESMGAQRASLVLADEDGARARKGSGAGAQSRAAWEDERAKLIADNDELRAQQMGLQRELTGAREEALKIDGELHVIRAELEAQWKNTERAGERVAGLEKERDALRTECDALKLQRDAVLQERDGLREENEGLAQRIESMEEEWSQNENRKVELETEVQEAWAGKEELETERNELEEQLRAEHEHADQLTHALQEREERVTVLEREQQYLRDTQSRLETRLRERDAEMAELAARLSAQQRAAEVAQEELARAKREHARTVNEQARTLQDVQAREVEARVRAEALVREHAETSVRADAVHGEAERIKAEVERLRKQVHDLQVESADKEMRLVNLAKLRARDQEDVQGLNIALDSKQQELEMLKRRMSVRGTAGSTPSAAAKVPHRRESSIFGTPSVAGSRPSSVLSDASSAKHGRASSATTPSTISKSTLRSVRTNGSTVTAKRSLEGAMGPPPSANRTPASAQAEATPTRIPSSSGRAIAAAAAASTPSTVGKSTVQRRASSSVLDPSKLRSSFLRAPTHAPSTTGSEADEKEKENAAPATKAARRMSVLPA</sequence>
<feature type="compositionally biased region" description="Polar residues" evidence="2">
    <location>
        <begin position="992"/>
        <end position="1006"/>
    </location>
</feature>
<feature type="region of interest" description="Disordered" evidence="2">
    <location>
        <begin position="175"/>
        <end position="275"/>
    </location>
</feature>
<evidence type="ECO:0000313" key="3">
    <source>
        <dbReference type="EMBL" id="OCH84967.1"/>
    </source>
</evidence>
<feature type="compositionally biased region" description="Polar residues" evidence="2">
    <location>
        <begin position="917"/>
        <end position="942"/>
    </location>
</feature>
<evidence type="ECO:0000313" key="4">
    <source>
        <dbReference type="Proteomes" id="UP000250043"/>
    </source>
</evidence>
<gene>
    <name evidence="3" type="ORF">OBBRIDRAFT_807864</name>
</gene>
<evidence type="ECO:0000256" key="1">
    <source>
        <dbReference type="SAM" id="Coils"/>
    </source>
</evidence>
<evidence type="ECO:0000256" key="2">
    <source>
        <dbReference type="SAM" id="MobiDB-lite"/>
    </source>
</evidence>
<feature type="coiled-coil region" evidence="1">
    <location>
        <begin position="796"/>
        <end position="865"/>
    </location>
</feature>
<feature type="region of interest" description="Disordered" evidence="2">
    <location>
        <begin position="308"/>
        <end position="352"/>
    </location>
</feature>
<dbReference type="AlphaFoldDB" id="A0A8E2AQP8"/>
<keyword evidence="4" id="KW-1185">Reference proteome</keyword>
<reference evidence="3 4" key="1">
    <citation type="submission" date="2016-07" db="EMBL/GenBank/DDBJ databases">
        <title>Draft genome of the white-rot fungus Obba rivulosa 3A-2.</title>
        <authorList>
            <consortium name="DOE Joint Genome Institute"/>
            <person name="Miettinen O."/>
            <person name="Riley R."/>
            <person name="Acob R."/>
            <person name="Barry K."/>
            <person name="Cullen D."/>
            <person name="De Vries R."/>
            <person name="Hainaut M."/>
            <person name="Hatakka A."/>
            <person name="Henrissat B."/>
            <person name="Hilden K."/>
            <person name="Kuo R."/>
            <person name="Labutti K."/>
            <person name="Lipzen A."/>
            <person name="Makela M.R."/>
            <person name="Sandor L."/>
            <person name="Spatafora J.W."/>
            <person name="Grigoriev I.V."/>
            <person name="Hibbett D.S."/>
        </authorList>
    </citation>
    <scope>NUCLEOTIDE SEQUENCE [LARGE SCALE GENOMIC DNA]</scope>
    <source>
        <strain evidence="3 4">3A-2</strain>
    </source>
</reference>
<feature type="compositionally biased region" description="Low complexity" evidence="2">
    <location>
        <begin position="36"/>
        <end position="73"/>
    </location>
</feature>
<feature type="region of interest" description="Disordered" evidence="2">
    <location>
        <begin position="867"/>
        <end position="1053"/>
    </location>
</feature>
<organism evidence="3 4">
    <name type="scientific">Obba rivulosa</name>
    <dbReference type="NCBI Taxonomy" id="1052685"/>
    <lineage>
        <taxon>Eukaryota</taxon>
        <taxon>Fungi</taxon>
        <taxon>Dikarya</taxon>
        <taxon>Basidiomycota</taxon>
        <taxon>Agaricomycotina</taxon>
        <taxon>Agaricomycetes</taxon>
        <taxon>Polyporales</taxon>
        <taxon>Gelatoporiaceae</taxon>
        <taxon>Obba</taxon>
    </lineage>
</organism>
<protein>
    <submittedName>
        <fullName evidence="3">Uncharacterized protein</fullName>
    </submittedName>
</protein>
<dbReference type="PANTHER" id="PTHR43941">
    <property type="entry name" value="STRUCTURAL MAINTENANCE OF CHROMOSOMES PROTEIN 2"/>
    <property type="match status" value="1"/>
</dbReference>
<feature type="compositionally biased region" description="Polar residues" evidence="2">
    <location>
        <begin position="1"/>
        <end position="11"/>
    </location>
</feature>
<dbReference type="OrthoDB" id="2593174at2759"/>
<keyword evidence="1" id="KW-0175">Coiled coil</keyword>
<feature type="compositionally biased region" description="Polar residues" evidence="2">
    <location>
        <begin position="956"/>
        <end position="967"/>
    </location>
</feature>
<feature type="region of interest" description="Disordered" evidence="2">
    <location>
        <begin position="1"/>
        <end position="101"/>
    </location>
</feature>
<feature type="compositionally biased region" description="Polar residues" evidence="2">
    <location>
        <begin position="900"/>
        <end position="909"/>
    </location>
</feature>
<name>A0A8E2AQP8_9APHY</name>
<feature type="coiled-coil region" evidence="1">
    <location>
        <begin position="460"/>
        <end position="501"/>
    </location>
</feature>
<accession>A0A8E2AQP8</accession>
<dbReference type="EMBL" id="KV722618">
    <property type="protein sequence ID" value="OCH84967.1"/>
    <property type="molecule type" value="Genomic_DNA"/>
</dbReference>
<feature type="coiled-coil region" evidence="1">
    <location>
        <begin position="408"/>
        <end position="435"/>
    </location>
</feature>
<feature type="compositionally biased region" description="Low complexity" evidence="2">
    <location>
        <begin position="971"/>
        <end position="991"/>
    </location>
</feature>
<feature type="coiled-coil region" evidence="1">
    <location>
        <begin position="533"/>
        <end position="763"/>
    </location>
</feature>
<proteinExistence type="predicted"/>